<name>A0A0D8XPU3_DICVI</name>
<reference evidence="1 2" key="1">
    <citation type="submission" date="2013-11" db="EMBL/GenBank/DDBJ databases">
        <title>Draft genome of the bovine lungworm Dictyocaulus viviparus.</title>
        <authorList>
            <person name="Mitreva M."/>
        </authorList>
    </citation>
    <scope>NUCLEOTIDE SEQUENCE [LARGE SCALE GENOMIC DNA]</scope>
    <source>
        <strain evidence="1 2">HannoverDv2000</strain>
    </source>
</reference>
<dbReference type="Proteomes" id="UP000053766">
    <property type="component" value="Unassembled WGS sequence"/>
</dbReference>
<dbReference type="PANTHER" id="PTHR16238">
    <property type="entry name" value="GEM-ASSOCIATED PROTEIN 8"/>
    <property type="match status" value="1"/>
</dbReference>
<dbReference type="PANTHER" id="PTHR16238:SF7">
    <property type="entry name" value="GEM-ASSOCIATED PROTEIN 8"/>
    <property type="match status" value="1"/>
</dbReference>
<reference evidence="2" key="2">
    <citation type="journal article" date="2016" name="Sci. Rep.">
        <title>Dictyocaulus viviparus genome, variome and transcriptome elucidate lungworm biology and support future intervention.</title>
        <authorList>
            <person name="McNulty S.N."/>
            <person name="Strube C."/>
            <person name="Rosa B.A."/>
            <person name="Martin J.C."/>
            <person name="Tyagi R."/>
            <person name="Choi Y.J."/>
            <person name="Wang Q."/>
            <person name="Hallsworth Pepin K."/>
            <person name="Zhang X."/>
            <person name="Ozersky P."/>
            <person name="Wilson R.K."/>
            <person name="Sternberg P.W."/>
            <person name="Gasser R.B."/>
            <person name="Mitreva M."/>
        </authorList>
    </citation>
    <scope>NUCLEOTIDE SEQUENCE [LARGE SCALE GENOMIC DNA]</scope>
    <source>
        <strain evidence="2">HannoverDv2000</strain>
    </source>
</reference>
<dbReference type="AlphaFoldDB" id="A0A0D8XPU3"/>
<evidence type="ECO:0000313" key="2">
    <source>
        <dbReference type="Proteomes" id="UP000053766"/>
    </source>
</evidence>
<keyword evidence="2" id="KW-1185">Reference proteome</keyword>
<dbReference type="Pfam" id="PF15348">
    <property type="entry name" value="GEMIN8"/>
    <property type="match status" value="1"/>
</dbReference>
<accession>A0A0D8XPU3</accession>
<dbReference type="InterPro" id="IPR034754">
    <property type="entry name" value="GEMIN8"/>
</dbReference>
<protein>
    <submittedName>
        <fullName evidence="1">Uncharacterized protein</fullName>
    </submittedName>
</protein>
<dbReference type="GO" id="GO:0000387">
    <property type="term" value="P:spliceosomal snRNP assembly"/>
    <property type="evidence" value="ECO:0007669"/>
    <property type="project" value="InterPro"/>
</dbReference>
<gene>
    <name evidence="1" type="ORF">DICVIV_08158</name>
</gene>
<proteinExistence type="predicted"/>
<sequence length="237" mass="27547">MKAISMRKIIIELSKINHWEGVTEFKCEMEVFENLSWSRDARFSSFWAHFKAVKKWRSDHAQMVSLSCRLPQEKYAEIPALETPNILSKIGLCLASTSHHVALPNRDCGAAYVKDDLQVAKDAPGHSAAERECNLMERDDKRVHWIELPLDEYISADKSSLFYLLTFFLIGVYGVQKRTFSLPDEEEQTRSRRMNARNLYGSSAERILAMETLIDMRFEQEYAKKRPPLWPNIPLKF</sequence>
<dbReference type="GO" id="GO:0032797">
    <property type="term" value="C:SMN complex"/>
    <property type="evidence" value="ECO:0007669"/>
    <property type="project" value="InterPro"/>
</dbReference>
<evidence type="ECO:0000313" key="1">
    <source>
        <dbReference type="EMBL" id="KJH45804.1"/>
    </source>
</evidence>
<organism evidence="1 2">
    <name type="scientific">Dictyocaulus viviparus</name>
    <name type="common">Bovine lungworm</name>
    <dbReference type="NCBI Taxonomy" id="29172"/>
    <lineage>
        <taxon>Eukaryota</taxon>
        <taxon>Metazoa</taxon>
        <taxon>Ecdysozoa</taxon>
        <taxon>Nematoda</taxon>
        <taxon>Chromadorea</taxon>
        <taxon>Rhabditida</taxon>
        <taxon>Rhabditina</taxon>
        <taxon>Rhabditomorpha</taxon>
        <taxon>Strongyloidea</taxon>
        <taxon>Metastrongylidae</taxon>
        <taxon>Dictyocaulus</taxon>
    </lineage>
</organism>
<dbReference type="OrthoDB" id="5989213at2759"/>
<dbReference type="EMBL" id="KN716386">
    <property type="protein sequence ID" value="KJH45804.1"/>
    <property type="molecule type" value="Genomic_DNA"/>
</dbReference>
<dbReference type="STRING" id="29172.A0A0D8XPU3"/>